<reference evidence="15 16" key="1">
    <citation type="journal article" date="2003" name="Int. J. Syst. Evol. Microbiol.">
        <title>Bacillus nealsonii sp. nov., isolated from a spacecraft-assembly facility, whose spores are gamma-radiation resistant.</title>
        <authorList>
            <person name="Venkateswaran K."/>
            <person name="Kempf M."/>
            <person name="Chen F."/>
            <person name="Satomi M."/>
            <person name="Nicholson W."/>
            <person name="Kern R."/>
        </authorList>
    </citation>
    <scope>NUCLEOTIDE SEQUENCE [LARGE SCALE GENOMIC DNA]</scope>
    <source>
        <strain evidence="15 16">FO-92</strain>
    </source>
</reference>
<dbReference type="PANTHER" id="PTHR43134:SF3">
    <property type="entry name" value="FLAGELLAR BIOSYNTHESIS PROTEIN FLHF"/>
    <property type="match status" value="1"/>
</dbReference>
<evidence type="ECO:0000256" key="10">
    <source>
        <dbReference type="ARBA" id="ARBA00023136"/>
    </source>
</evidence>
<comment type="function">
    <text evidence="12">Necessary for flagellar biosynthesis. May be involved in translocation of the flagellum.</text>
</comment>
<comment type="subcellular location">
    <subcellularLocation>
        <location evidence="1">Cell membrane</location>
        <topology evidence="1">Peripheral membrane protein</topology>
        <orientation evidence="1">Cytoplasmic side</orientation>
    </subcellularLocation>
</comment>
<dbReference type="Gene3D" id="1.20.120.1380">
    <property type="entry name" value="Flagellar FlhF biosynthesis protein, N domain"/>
    <property type="match status" value="1"/>
</dbReference>
<evidence type="ECO:0000256" key="6">
    <source>
        <dbReference type="ARBA" id="ARBA00022741"/>
    </source>
</evidence>
<dbReference type="InterPro" id="IPR047040">
    <property type="entry name" value="FlhF__GTPase_dom"/>
</dbReference>
<evidence type="ECO:0000256" key="3">
    <source>
        <dbReference type="ARBA" id="ARBA00014919"/>
    </source>
</evidence>
<keyword evidence="8" id="KW-0653">Protein transport</keyword>
<evidence type="ECO:0000313" key="16">
    <source>
        <dbReference type="Proteomes" id="UP000233375"/>
    </source>
</evidence>
<evidence type="ECO:0000256" key="8">
    <source>
        <dbReference type="ARBA" id="ARBA00022927"/>
    </source>
</evidence>
<name>A0A2N0Z5Z5_9BACI</name>
<evidence type="ECO:0000259" key="14">
    <source>
        <dbReference type="SMART" id="SM00962"/>
    </source>
</evidence>
<protein>
    <recommendedName>
        <fullName evidence="3 13">Flagellar biosynthesis protein FlhF</fullName>
    </recommendedName>
</protein>
<keyword evidence="15" id="KW-0966">Cell projection</keyword>
<evidence type="ECO:0000256" key="5">
    <source>
        <dbReference type="ARBA" id="ARBA00022475"/>
    </source>
</evidence>
<dbReference type="GO" id="GO:0015031">
    <property type="term" value="P:protein transport"/>
    <property type="evidence" value="ECO:0007669"/>
    <property type="project" value="UniProtKB-KW"/>
</dbReference>
<evidence type="ECO:0000256" key="4">
    <source>
        <dbReference type="ARBA" id="ARBA00022448"/>
    </source>
</evidence>
<evidence type="ECO:0000256" key="1">
    <source>
        <dbReference type="ARBA" id="ARBA00004413"/>
    </source>
</evidence>
<keyword evidence="6" id="KW-0547">Nucleotide-binding</keyword>
<dbReference type="GO" id="GO:0005047">
    <property type="term" value="F:signal recognition particle binding"/>
    <property type="evidence" value="ECO:0007669"/>
    <property type="project" value="TreeGrafter"/>
</dbReference>
<evidence type="ECO:0000256" key="2">
    <source>
        <dbReference type="ARBA" id="ARBA00008531"/>
    </source>
</evidence>
<sequence length="386" mass="43962">MKIKKFIATSMPEAMKQVREQLGSEAVILHSKVIYTGGFLGVFKKRNIEVLAAIDPETKQEKIQKKTDKINSLPHSHFVAKSNDSKENRVHSSVEKPDQVLKQLNELSRVVKEISEKNAANHLHIPSVVLEEINVLEKQEIDKEIRETILANVMEKWYAEGGNKTAAEVKIWIRDMLLEKLSPYSFGDITYSKKYVNVIGPTGVGKTTTLAKMAAELILKHQKKIGFITTDTYRIAAIEQLKTYANILNVPLEVCYNLEDFENATKKLAMCDIILIDTAGRNFRNQKYVEDLQKVVDYKREMETLLVLSLTAKQRDMEVIYQQFSTIRIDHFIFTKIDETSAIGSMLNLIMKYKKGVAYITTGQSVPEDMLVAAPHEIVNRIIEVE</sequence>
<evidence type="ECO:0000256" key="13">
    <source>
        <dbReference type="NCBIfam" id="TIGR03499"/>
    </source>
</evidence>
<dbReference type="OrthoDB" id="9778554at2"/>
<comment type="similarity">
    <text evidence="2">Belongs to the GTP-binding SRP family.</text>
</comment>
<evidence type="ECO:0000256" key="9">
    <source>
        <dbReference type="ARBA" id="ARBA00023134"/>
    </source>
</evidence>
<keyword evidence="7" id="KW-1005">Bacterial flagellum biogenesis</keyword>
<dbReference type="SMART" id="SM00962">
    <property type="entry name" value="SRP54"/>
    <property type="match status" value="1"/>
</dbReference>
<dbReference type="PANTHER" id="PTHR43134">
    <property type="entry name" value="SIGNAL RECOGNITION PARTICLE RECEPTOR SUBUNIT ALPHA"/>
    <property type="match status" value="1"/>
</dbReference>
<dbReference type="NCBIfam" id="TIGR03499">
    <property type="entry name" value="FlhF"/>
    <property type="match status" value="1"/>
</dbReference>
<dbReference type="FunFam" id="3.40.50.300:FF:000695">
    <property type="entry name" value="Flagellar biosynthesis regulator FlhF"/>
    <property type="match status" value="1"/>
</dbReference>
<accession>A0A2N0Z5Z5</accession>
<dbReference type="GO" id="GO:0005886">
    <property type="term" value="C:plasma membrane"/>
    <property type="evidence" value="ECO:0007669"/>
    <property type="project" value="UniProtKB-SubCell"/>
</dbReference>
<dbReference type="InterPro" id="IPR027417">
    <property type="entry name" value="P-loop_NTPase"/>
</dbReference>
<dbReference type="AlphaFoldDB" id="A0A2N0Z5Z5"/>
<evidence type="ECO:0000256" key="7">
    <source>
        <dbReference type="ARBA" id="ARBA00022795"/>
    </source>
</evidence>
<dbReference type="InterPro" id="IPR020006">
    <property type="entry name" value="FlhF"/>
</dbReference>
<keyword evidence="4" id="KW-0813">Transport</keyword>
<feature type="domain" description="SRP54-type proteins GTP-binding" evidence="14">
    <location>
        <begin position="193"/>
        <end position="384"/>
    </location>
</feature>
<evidence type="ECO:0000313" key="15">
    <source>
        <dbReference type="EMBL" id="PKG24922.1"/>
    </source>
</evidence>
<dbReference type="InterPro" id="IPR000897">
    <property type="entry name" value="SRP54_GTPase_dom"/>
</dbReference>
<keyword evidence="9" id="KW-0342">GTP-binding</keyword>
<dbReference type="GO" id="GO:0006614">
    <property type="term" value="P:SRP-dependent cotranslational protein targeting to membrane"/>
    <property type="evidence" value="ECO:0007669"/>
    <property type="project" value="UniProtKB-UniRule"/>
</dbReference>
<dbReference type="Gene3D" id="3.40.50.300">
    <property type="entry name" value="P-loop containing nucleotide triphosphate hydrolases"/>
    <property type="match status" value="1"/>
</dbReference>
<dbReference type="SUPFAM" id="SSF52540">
    <property type="entry name" value="P-loop containing nucleoside triphosphate hydrolases"/>
    <property type="match status" value="1"/>
</dbReference>
<keyword evidence="11" id="KW-1006">Bacterial flagellum protein export</keyword>
<dbReference type="GO" id="GO:0044781">
    <property type="term" value="P:bacterial-type flagellum organization"/>
    <property type="evidence" value="ECO:0007669"/>
    <property type="project" value="UniProtKB-UniRule"/>
</dbReference>
<evidence type="ECO:0000256" key="11">
    <source>
        <dbReference type="ARBA" id="ARBA00023225"/>
    </source>
</evidence>
<keyword evidence="5" id="KW-1003">Cell membrane</keyword>
<proteinExistence type="inferred from homology"/>
<keyword evidence="15" id="KW-0282">Flagellum</keyword>
<dbReference type="Pfam" id="PF00448">
    <property type="entry name" value="SRP54"/>
    <property type="match status" value="1"/>
</dbReference>
<dbReference type="CDD" id="cd17873">
    <property type="entry name" value="FlhF"/>
    <property type="match status" value="1"/>
</dbReference>
<dbReference type="RefSeq" id="WP_101175819.1">
    <property type="nucleotide sequence ID" value="NZ_PISE01000009.1"/>
</dbReference>
<organism evidence="15 16">
    <name type="scientific">Niallia nealsonii</name>
    <dbReference type="NCBI Taxonomy" id="115979"/>
    <lineage>
        <taxon>Bacteria</taxon>
        <taxon>Bacillati</taxon>
        <taxon>Bacillota</taxon>
        <taxon>Bacilli</taxon>
        <taxon>Bacillales</taxon>
        <taxon>Bacillaceae</taxon>
        <taxon>Niallia</taxon>
    </lineage>
</organism>
<dbReference type="GO" id="GO:0003924">
    <property type="term" value="F:GTPase activity"/>
    <property type="evidence" value="ECO:0007669"/>
    <property type="project" value="UniProtKB-UniRule"/>
</dbReference>
<dbReference type="EMBL" id="PISE01000009">
    <property type="protein sequence ID" value="PKG24922.1"/>
    <property type="molecule type" value="Genomic_DNA"/>
</dbReference>
<evidence type="ECO:0000256" key="12">
    <source>
        <dbReference type="ARBA" id="ARBA00025337"/>
    </source>
</evidence>
<keyword evidence="15" id="KW-0969">Cilium</keyword>
<gene>
    <name evidence="15" type="primary">flhF</name>
    <name evidence="15" type="ORF">CWS01_04310</name>
</gene>
<keyword evidence="16" id="KW-1185">Reference proteome</keyword>
<keyword evidence="10" id="KW-0472">Membrane</keyword>
<comment type="caution">
    <text evidence="15">The sequence shown here is derived from an EMBL/GenBank/DDBJ whole genome shotgun (WGS) entry which is preliminary data.</text>
</comment>
<dbReference type="Proteomes" id="UP000233375">
    <property type="component" value="Unassembled WGS sequence"/>
</dbReference>
<dbReference type="GO" id="GO:0005525">
    <property type="term" value="F:GTP binding"/>
    <property type="evidence" value="ECO:0007669"/>
    <property type="project" value="UniProtKB-UniRule"/>
</dbReference>